<proteinExistence type="predicted"/>
<organism evidence="1 2">
    <name type="scientific">Chitinophaga barathri</name>
    <dbReference type="NCBI Taxonomy" id="1647451"/>
    <lineage>
        <taxon>Bacteria</taxon>
        <taxon>Pseudomonadati</taxon>
        <taxon>Bacteroidota</taxon>
        <taxon>Chitinophagia</taxon>
        <taxon>Chitinophagales</taxon>
        <taxon>Chitinophagaceae</taxon>
        <taxon>Chitinophaga</taxon>
    </lineage>
</organism>
<dbReference type="AlphaFoldDB" id="A0A3N4MG45"/>
<name>A0A3N4MG45_9BACT</name>
<gene>
    <name evidence="1" type="ORF">EG028_13255</name>
</gene>
<evidence type="ECO:0000313" key="2">
    <source>
        <dbReference type="Proteomes" id="UP000279089"/>
    </source>
</evidence>
<accession>A0A3N4MG45</accession>
<evidence type="ECO:0000313" key="1">
    <source>
        <dbReference type="EMBL" id="RPD40976.1"/>
    </source>
</evidence>
<protein>
    <submittedName>
        <fullName evidence="1">Uncharacterized protein</fullName>
    </submittedName>
</protein>
<dbReference type="Proteomes" id="UP000279089">
    <property type="component" value="Unassembled WGS sequence"/>
</dbReference>
<sequence length="67" mass="6792">MRGAAGICAGAATKQSPDIGVHLFDAGDCFVAPPTLALLLLAMTALRQPGALLIWGINVMISTEAGL</sequence>
<reference evidence="2" key="1">
    <citation type="submission" date="2018-11" db="EMBL/GenBank/DDBJ databases">
        <title>Chitinophaga lutea sp.nov., isolate from arsenic contaminated soil.</title>
        <authorList>
            <person name="Zong Y."/>
        </authorList>
    </citation>
    <scope>NUCLEOTIDE SEQUENCE [LARGE SCALE GENOMIC DNA]</scope>
    <source>
        <strain evidence="2">YLT18</strain>
    </source>
</reference>
<dbReference type="EMBL" id="RMBX01000006">
    <property type="protein sequence ID" value="RPD40976.1"/>
    <property type="molecule type" value="Genomic_DNA"/>
</dbReference>
<comment type="caution">
    <text evidence="1">The sequence shown here is derived from an EMBL/GenBank/DDBJ whole genome shotgun (WGS) entry which is preliminary data.</text>
</comment>
<keyword evidence="2" id="KW-1185">Reference proteome</keyword>